<feature type="compositionally biased region" description="Low complexity" evidence="1">
    <location>
        <begin position="7"/>
        <end position="64"/>
    </location>
</feature>
<accession>A0A0D9XFC3</accession>
<dbReference type="EnsemblPlants" id="LPERR09G11680.1">
    <property type="protein sequence ID" value="LPERR09G11680.1"/>
    <property type="gene ID" value="LPERR09G11680"/>
</dbReference>
<evidence type="ECO:0000256" key="1">
    <source>
        <dbReference type="SAM" id="MobiDB-lite"/>
    </source>
</evidence>
<reference evidence="2" key="3">
    <citation type="submission" date="2015-04" db="UniProtKB">
        <authorList>
            <consortium name="EnsemblPlants"/>
        </authorList>
    </citation>
    <scope>IDENTIFICATION</scope>
</reference>
<dbReference type="Proteomes" id="UP000032180">
    <property type="component" value="Chromosome 9"/>
</dbReference>
<keyword evidence="3" id="KW-1185">Reference proteome</keyword>
<dbReference type="Gramene" id="LPERR09G11680.1">
    <property type="protein sequence ID" value="LPERR09G11680.1"/>
    <property type="gene ID" value="LPERR09G11680"/>
</dbReference>
<reference evidence="3" key="2">
    <citation type="submission" date="2013-12" db="EMBL/GenBank/DDBJ databases">
        <authorList>
            <person name="Yu Y."/>
            <person name="Lee S."/>
            <person name="de Baynast K."/>
            <person name="Wissotski M."/>
            <person name="Liu L."/>
            <person name="Talag J."/>
            <person name="Goicoechea J."/>
            <person name="Angelova A."/>
            <person name="Jetty R."/>
            <person name="Kudrna D."/>
            <person name="Golser W."/>
            <person name="Rivera L."/>
            <person name="Zhang J."/>
            <person name="Wing R."/>
        </authorList>
    </citation>
    <scope>NUCLEOTIDE SEQUENCE</scope>
</reference>
<feature type="region of interest" description="Disordered" evidence="1">
    <location>
        <begin position="1"/>
        <end position="64"/>
    </location>
</feature>
<organism evidence="2 3">
    <name type="scientific">Leersia perrieri</name>
    <dbReference type="NCBI Taxonomy" id="77586"/>
    <lineage>
        <taxon>Eukaryota</taxon>
        <taxon>Viridiplantae</taxon>
        <taxon>Streptophyta</taxon>
        <taxon>Embryophyta</taxon>
        <taxon>Tracheophyta</taxon>
        <taxon>Spermatophyta</taxon>
        <taxon>Magnoliopsida</taxon>
        <taxon>Liliopsida</taxon>
        <taxon>Poales</taxon>
        <taxon>Poaceae</taxon>
        <taxon>BOP clade</taxon>
        <taxon>Oryzoideae</taxon>
        <taxon>Oryzeae</taxon>
        <taxon>Oryzinae</taxon>
        <taxon>Leersia</taxon>
    </lineage>
</organism>
<protein>
    <submittedName>
        <fullName evidence="2">Uncharacterized protein</fullName>
    </submittedName>
</protein>
<proteinExistence type="predicted"/>
<evidence type="ECO:0000313" key="3">
    <source>
        <dbReference type="Proteomes" id="UP000032180"/>
    </source>
</evidence>
<name>A0A0D9XFC3_9ORYZ</name>
<dbReference type="HOGENOM" id="CLU_693300_0_0_1"/>
<dbReference type="AlphaFoldDB" id="A0A0D9XFC3"/>
<reference evidence="2 3" key="1">
    <citation type="submission" date="2012-08" db="EMBL/GenBank/DDBJ databases">
        <title>Oryza genome evolution.</title>
        <authorList>
            <person name="Wing R.A."/>
        </authorList>
    </citation>
    <scope>NUCLEOTIDE SEQUENCE</scope>
</reference>
<evidence type="ECO:0000313" key="2">
    <source>
        <dbReference type="EnsemblPlants" id="LPERR09G11680.1"/>
    </source>
</evidence>
<sequence>MTKKKSAAAAAVREAEASRAVSSARVSGVATKPAAVAAKKSGAAPHAKAEASSVAAKSSHVSGAGAMKRRGGALLAEVETSIASTKSSATAAVEVKKNGTATLAKPDASRGCSVSSKRSSAAAVETKNDATTLDSIVAKGKGSSAAAKGEMKRSGGAPLFKGKGSRAAIKHFAAAAVGRGLARNAASAVAKKKTKASRAPTVAAASASTKKRIAVAQIGSVTGTQPAADAANSAAGLSIEVSAFADVEFIPFESHAEAKVLTVHQLKDAPELLRVLQSASDDRGYHIEGGGLRLVDVERLTKLDSLLNLVSDGIIPLLHNNLDLRRRARTIRRVGRLLRGYARRESSAIAVLLRRHVSPVFEGTRPRDWLLWNLQVALPSRIASMRAHRIDLARATRG</sequence>